<evidence type="ECO:0000313" key="3">
    <source>
        <dbReference type="Proteomes" id="UP001283341"/>
    </source>
</evidence>
<dbReference type="InterPro" id="IPR012942">
    <property type="entry name" value="SRR1-like"/>
</dbReference>
<reference evidence="2" key="1">
    <citation type="journal article" date="2023" name="Mol. Phylogenet. Evol.">
        <title>Genome-scale phylogeny and comparative genomics of the fungal order Sordariales.</title>
        <authorList>
            <person name="Hensen N."/>
            <person name="Bonometti L."/>
            <person name="Westerberg I."/>
            <person name="Brannstrom I.O."/>
            <person name="Guillou S."/>
            <person name="Cros-Aarteil S."/>
            <person name="Calhoun S."/>
            <person name="Haridas S."/>
            <person name="Kuo A."/>
            <person name="Mondo S."/>
            <person name="Pangilinan J."/>
            <person name="Riley R."/>
            <person name="LaButti K."/>
            <person name="Andreopoulos B."/>
            <person name="Lipzen A."/>
            <person name="Chen C."/>
            <person name="Yan M."/>
            <person name="Daum C."/>
            <person name="Ng V."/>
            <person name="Clum A."/>
            <person name="Steindorff A."/>
            <person name="Ohm R.A."/>
            <person name="Martin F."/>
            <person name="Silar P."/>
            <person name="Natvig D.O."/>
            <person name="Lalanne C."/>
            <person name="Gautier V."/>
            <person name="Ament-Velasquez S.L."/>
            <person name="Kruys A."/>
            <person name="Hutchinson M.I."/>
            <person name="Powell A.J."/>
            <person name="Barry K."/>
            <person name="Miller A.N."/>
            <person name="Grigoriev I.V."/>
            <person name="Debuchy R."/>
            <person name="Gladieux P."/>
            <person name="Hiltunen Thoren M."/>
            <person name="Johannesson H."/>
        </authorList>
    </citation>
    <scope>NUCLEOTIDE SEQUENCE</scope>
    <source>
        <strain evidence="2">CBS 118394</strain>
    </source>
</reference>
<sequence>MESDQEDIVEDDVTTFIPVGDLGSAQVEAMTGIKAITKIRALYAAGVPLFTKENLRYIAQVQDECRRRGFGIHEVILRGFNGSDVRCEVCNHEPVLEFRIEYLSIQKLEGLWGWFDPRGDQPWLTIGFKSYMPNRRTSSEGPDNPPATSVEYLNEGFHFVKTKWEASGYYGRLRRTLASINPPPVLTKVIGLACGPLCSVARAELDHRGISQHLLLLTLREAFSNDGRQIECYSQDPIYNENEKQILESLGIRVLEDPMGFVEVDEGSVVVSISPNVPVKQIIADIARPAMIIWYPRLVKLDPSMETGWTYTDPDSARVDKMLEDYDKIEFPPHFNIGPVELYVRKH</sequence>
<evidence type="ECO:0000259" key="1">
    <source>
        <dbReference type="Pfam" id="PF07985"/>
    </source>
</evidence>
<dbReference type="PANTHER" id="PTHR42080">
    <property type="entry name" value="SRR1 DOMAIN-CONTAINING PROTEIN"/>
    <property type="match status" value="1"/>
</dbReference>
<dbReference type="Proteomes" id="UP001283341">
    <property type="component" value="Unassembled WGS sequence"/>
</dbReference>
<dbReference type="Pfam" id="PF07985">
    <property type="entry name" value="SRR1"/>
    <property type="match status" value="1"/>
</dbReference>
<reference evidence="2" key="2">
    <citation type="submission" date="2023-06" db="EMBL/GenBank/DDBJ databases">
        <authorList>
            <consortium name="Lawrence Berkeley National Laboratory"/>
            <person name="Haridas S."/>
            <person name="Hensen N."/>
            <person name="Bonometti L."/>
            <person name="Westerberg I."/>
            <person name="Brannstrom I.O."/>
            <person name="Guillou S."/>
            <person name="Cros-Aarteil S."/>
            <person name="Calhoun S."/>
            <person name="Kuo A."/>
            <person name="Mondo S."/>
            <person name="Pangilinan J."/>
            <person name="Riley R."/>
            <person name="Labutti K."/>
            <person name="Andreopoulos B."/>
            <person name="Lipzen A."/>
            <person name="Chen C."/>
            <person name="Yanf M."/>
            <person name="Daum C."/>
            <person name="Ng V."/>
            <person name="Clum A."/>
            <person name="Steindorff A."/>
            <person name="Ohm R."/>
            <person name="Martin F."/>
            <person name="Silar P."/>
            <person name="Natvig D."/>
            <person name="Lalanne C."/>
            <person name="Gautier V."/>
            <person name="Ament-Velasquez S.L."/>
            <person name="Kruys A."/>
            <person name="Hutchinson M.I."/>
            <person name="Powell A.J."/>
            <person name="Barry K."/>
            <person name="Miller A.N."/>
            <person name="Grigoriev I.V."/>
            <person name="Debuchy R."/>
            <person name="Gladieux P."/>
            <person name="Thoren M.H."/>
            <person name="Johannesson H."/>
        </authorList>
    </citation>
    <scope>NUCLEOTIDE SEQUENCE</scope>
    <source>
        <strain evidence="2">CBS 118394</strain>
    </source>
</reference>
<comment type="caution">
    <text evidence="2">The sequence shown here is derived from an EMBL/GenBank/DDBJ whole genome shotgun (WGS) entry which is preliminary data.</text>
</comment>
<evidence type="ECO:0000313" key="2">
    <source>
        <dbReference type="EMBL" id="KAK3331383.1"/>
    </source>
</evidence>
<keyword evidence="3" id="KW-1185">Reference proteome</keyword>
<protein>
    <recommendedName>
        <fullName evidence="1">SRR1-like domain-containing protein</fullName>
    </recommendedName>
</protein>
<name>A0AAE0MH00_9PEZI</name>
<proteinExistence type="predicted"/>
<dbReference type="AlphaFoldDB" id="A0AAE0MH00"/>
<feature type="domain" description="SRR1-like" evidence="1">
    <location>
        <begin position="183"/>
        <end position="287"/>
    </location>
</feature>
<dbReference type="PANTHER" id="PTHR42080:SF3">
    <property type="entry name" value="SRR1-LIKE DOMAIN-CONTAINING PROTEIN"/>
    <property type="match status" value="1"/>
</dbReference>
<dbReference type="EMBL" id="JAUEDM010000001">
    <property type="protein sequence ID" value="KAK3331383.1"/>
    <property type="molecule type" value="Genomic_DNA"/>
</dbReference>
<accession>A0AAE0MH00</accession>
<organism evidence="2 3">
    <name type="scientific">Apodospora peruviana</name>
    <dbReference type="NCBI Taxonomy" id="516989"/>
    <lineage>
        <taxon>Eukaryota</taxon>
        <taxon>Fungi</taxon>
        <taxon>Dikarya</taxon>
        <taxon>Ascomycota</taxon>
        <taxon>Pezizomycotina</taxon>
        <taxon>Sordariomycetes</taxon>
        <taxon>Sordariomycetidae</taxon>
        <taxon>Sordariales</taxon>
        <taxon>Lasiosphaeriaceae</taxon>
        <taxon>Apodospora</taxon>
    </lineage>
</organism>
<gene>
    <name evidence="2" type="ORF">B0H66DRAFT_96495</name>
</gene>